<evidence type="ECO:0000256" key="3">
    <source>
        <dbReference type="ARBA" id="ARBA00022452"/>
    </source>
</evidence>
<dbReference type="InterPro" id="IPR008969">
    <property type="entry name" value="CarboxyPept-like_regulatory"/>
</dbReference>
<dbReference type="InterPro" id="IPR037066">
    <property type="entry name" value="Plug_dom_sf"/>
</dbReference>
<comment type="similarity">
    <text evidence="7">Belongs to the TonB-dependent receptor family.</text>
</comment>
<dbReference type="InterPro" id="IPR036942">
    <property type="entry name" value="Beta-barrel_TonB_sf"/>
</dbReference>
<dbReference type="Gene3D" id="2.170.130.10">
    <property type="entry name" value="TonB-dependent receptor, plug domain"/>
    <property type="match status" value="1"/>
</dbReference>
<dbReference type="InterPro" id="IPR012910">
    <property type="entry name" value="Plug_dom"/>
</dbReference>
<dbReference type="RefSeq" id="WP_130141722.1">
    <property type="nucleotide sequence ID" value="NZ_SGIT01000002.1"/>
</dbReference>
<comment type="caution">
    <text evidence="9">The sequence shown here is derived from an EMBL/GenBank/DDBJ whole genome shotgun (WGS) entry which is preliminary data.</text>
</comment>
<dbReference type="OrthoDB" id="1019466at2"/>
<dbReference type="NCBIfam" id="TIGR04057">
    <property type="entry name" value="SusC_RagA_signa"/>
    <property type="match status" value="1"/>
</dbReference>
<dbReference type="Pfam" id="PF13715">
    <property type="entry name" value="CarbopepD_reg_2"/>
    <property type="match status" value="1"/>
</dbReference>
<comment type="subcellular location">
    <subcellularLocation>
        <location evidence="1 7">Cell outer membrane</location>
        <topology evidence="1 7">Multi-pass membrane protein</topology>
    </subcellularLocation>
</comment>
<evidence type="ECO:0000313" key="10">
    <source>
        <dbReference type="Proteomes" id="UP000292855"/>
    </source>
</evidence>
<keyword evidence="6 7" id="KW-0998">Cell outer membrane</keyword>
<dbReference type="EMBL" id="SGIT01000002">
    <property type="protein sequence ID" value="RZF59805.1"/>
    <property type="molecule type" value="Genomic_DNA"/>
</dbReference>
<dbReference type="SUPFAM" id="SSF56935">
    <property type="entry name" value="Porins"/>
    <property type="match status" value="1"/>
</dbReference>
<dbReference type="NCBIfam" id="TIGR04056">
    <property type="entry name" value="OMP_RagA_SusC"/>
    <property type="match status" value="1"/>
</dbReference>
<gene>
    <name evidence="9" type="ORF">EWE74_11695</name>
</gene>
<dbReference type="PROSITE" id="PS00018">
    <property type="entry name" value="EF_HAND_1"/>
    <property type="match status" value="1"/>
</dbReference>
<evidence type="ECO:0000259" key="8">
    <source>
        <dbReference type="Pfam" id="PF07715"/>
    </source>
</evidence>
<dbReference type="SUPFAM" id="SSF49464">
    <property type="entry name" value="Carboxypeptidase regulatory domain-like"/>
    <property type="match status" value="1"/>
</dbReference>
<evidence type="ECO:0000256" key="2">
    <source>
        <dbReference type="ARBA" id="ARBA00022448"/>
    </source>
</evidence>
<proteinExistence type="inferred from homology"/>
<dbReference type="InterPro" id="IPR023996">
    <property type="entry name" value="TonB-dep_OMP_SusC/RagA"/>
</dbReference>
<dbReference type="InterPro" id="IPR039426">
    <property type="entry name" value="TonB-dep_rcpt-like"/>
</dbReference>
<dbReference type="Pfam" id="PF07715">
    <property type="entry name" value="Plug"/>
    <property type="match status" value="1"/>
</dbReference>
<dbReference type="InterPro" id="IPR023997">
    <property type="entry name" value="TonB-dep_OMP_SusC/RagA_CS"/>
</dbReference>
<evidence type="ECO:0000256" key="5">
    <source>
        <dbReference type="ARBA" id="ARBA00023136"/>
    </source>
</evidence>
<keyword evidence="2 7" id="KW-0813">Transport</keyword>
<evidence type="ECO:0000313" key="9">
    <source>
        <dbReference type="EMBL" id="RZF59805.1"/>
    </source>
</evidence>
<keyword evidence="10" id="KW-1185">Reference proteome</keyword>
<dbReference type="InterPro" id="IPR018247">
    <property type="entry name" value="EF_Hand_1_Ca_BS"/>
</dbReference>
<keyword evidence="5 7" id="KW-0472">Membrane</keyword>
<dbReference type="Gene3D" id="2.60.40.1120">
    <property type="entry name" value="Carboxypeptidase-like, regulatory domain"/>
    <property type="match status" value="1"/>
</dbReference>
<feature type="domain" description="TonB-dependent receptor plug" evidence="8">
    <location>
        <begin position="129"/>
        <end position="250"/>
    </location>
</feature>
<organism evidence="9 10">
    <name type="scientific">Sphingobacterium corticibacterium</name>
    <dbReference type="NCBI Taxonomy" id="2484746"/>
    <lineage>
        <taxon>Bacteria</taxon>
        <taxon>Pseudomonadati</taxon>
        <taxon>Bacteroidota</taxon>
        <taxon>Sphingobacteriia</taxon>
        <taxon>Sphingobacteriales</taxon>
        <taxon>Sphingobacteriaceae</taxon>
        <taxon>Sphingobacterium</taxon>
    </lineage>
</organism>
<evidence type="ECO:0000256" key="6">
    <source>
        <dbReference type="ARBA" id="ARBA00023237"/>
    </source>
</evidence>
<keyword evidence="3 7" id="KW-1134">Transmembrane beta strand</keyword>
<dbReference type="AlphaFoldDB" id="A0A4Q6XK90"/>
<evidence type="ECO:0000256" key="4">
    <source>
        <dbReference type="ARBA" id="ARBA00022692"/>
    </source>
</evidence>
<evidence type="ECO:0000256" key="1">
    <source>
        <dbReference type="ARBA" id="ARBA00004571"/>
    </source>
</evidence>
<dbReference type="GO" id="GO:0009279">
    <property type="term" value="C:cell outer membrane"/>
    <property type="evidence" value="ECO:0007669"/>
    <property type="project" value="UniProtKB-SubCell"/>
</dbReference>
<reference evidence="9 10" key="1">
    <citation type="submission" date="2019-02" db="EMBL/GenBank/DDBJ databases">
        <authorList>
            <person name="Li Y."/>
        </authorList>
    </citation>
    <scope>NUCLEOTIDE SEQUENCE [LARGE SCALE GENOMIC DNA]</scope>
    <source>
        <strain evidence="9 10">30C10-4-7</strain>
    </source>
</reference>
<accession>A0A4Q6XK90</accession>
<keyword evidence="4 7" id="KW-0812">Transmembrane</keyword>
<sequence>MRRYILTLITCFSVISLVVGQSSSVLTGNIKGQGNEALQGASIFVENKDNRNLRGASTDAQGQYSVEVPAESDLTIVVACIGYISQRIPYMGQAEVNVTLQVDDKSIEEVVVTGAGDQQRNAMGISYRNQVSATESIDMKALETMPFASIESGLQGRLANVDIVSGADPGARSSIRIRGTSSLNGNSEPLIVVDGVPYPTEISSDFNFSTANDEDFGALINISPMDIESIEVLKDAAATAIWGSRGANGVLLFKTKKGRQGKTQFAFSSKVDVKREAETIPMLDGGQYVAMIQDAIWNSVNDLGYQRALPYLSLLYNTQEINYDPSWIYFKEYNQNTNWMDQVTQVGHFVDNSLSISGGGDKATYRVSLGYLNDVGTTKGTGLNRYNSLVSVNYKFSNKFNINADMSYSLSNRDNFWTGKIQTPRGMAMTKMPNMSPYFIDAYGNYTDEYFTPRLNFQGSFIGDEKESMYNPVAMVNESVNKTSGEQARVIFRAQYQIFPELQYTGTVGFDTRSTKNKKYLPQSVTGVIWTDPFFNRSTDALTDNLYISTENKFIYNKTFQENHSIVGAALVQTRESRNFSYASETSGNASSSLSDPTSGGAIAKMGSGNSMGRDIGVISSLHYGFKNKYLINGTYRWEASTAVSAQHRWKGFPALGVAYHLGDEEFIKKLGIADMVKLRYSWGKTGNSPRGNYTYLGVFEPITPGYGDMTAIRPVSMQLDNLKWETVTQTDFGVDLAFFKNRLTITGEIYNRVTTDLLQKDVKLPSSTGFTEMSFYNSGKMENKGWELILNVEAIRSKDFGLSFSHLNISRNRNTVLELPDNMEFERYDFDNENYAHKIVEGNPLGSFYGYRYQGVYQNIEETYARDLNGEVIRDLDGEAVFTRNGDRRVFAGDAKYQDIDGNGVINQYDIVYLGNAMPLFTAGGGIDVNYKGFRLSTFFHGRFGQKVVNKVRMSTENMRGTGNQSTAVLGRWRNEGDASMIPRALYGEGYNYLGSDRFVEDASFVRLKMVSLRYSLPKSLIERFGVTRFDVFATLQDVYTWTKYSGQDPEVSLSSDVYMLSQDNANTPRPRRFALGVNVNF</sequence>
<protein>
    <submittedName>
        <fullName evidence="9">SusC/RagA family TonB-linked outer membrane protein</fullName>
    </submittedName>
</protein>
<dbReference type="PROSITE" id="PS52016">
    <property type="entry name" value="TONB_DEPENDENT_REC_3"/>
    <property type="match status" value="1"/>
</dbReference>
<dbReference type="Gene3D" id="2.40.170.20">
    <property type="entry name" value="TonB-dependent receptor, beta-barrel domain"/>
    <property type="match status" value="1"/>
</dbReference>
<dbReference type="Proteomes" id="UP000292855">
    <property type="component" value="Unassembled WGS sequence"/>
</dbReference>
<name>A0A4Q6XK90_9SPHI</name>
<evidence type="ECO:0000256" key="7">
    <source>
        <dbReference type="PROSITE-ProRule" id="PRU01360"/>
    </source>
</evidence>